<evidence type="ECO:0000313" key="2">
    <source>
        <dbReference type="EMBL" id="OCH86351.1"/>
    </source>
</evidence>
<feature type="transmembrane region" description="Helical" evidence="1">
    <location>
        <begin position="594"/>
        <end position="615"/>
    </location>
</feature>
<feature type="transmembrane region" description="Helical" evidence="1">
    <location>
        <begin position="201"/>
        <end position="224"/>
    </location>
</feature>
<organism evidence="2 3">
    <name type="scientific">Obba rivulosa</name>
    <dbReference type="NCBI Taxonomy" id="1052685"/>
    <lineage>
        <taxon>Eukaryota</taxon>
        <taxon>Fungi</taxon>
        <taxon>Dikarya</taxon>
        <taxon>Basidiomycota</taxon>
        <taxon>Agaricomycotina</taxon>
        <taxon>Agaricomycetes</taxon>
        <taxon>Polyporales</taxon>
        <taxon>Gelatoporiaceae</taxon>
        <taxon>Obba</taxon>
    </lineage>
</organism>
<proteinExistence type="predicted"/>
<dbReference type="AlphaFoldDB" id="A0A8E2DGW3"/>
<evidence type="ECO:0000313" key="3">
    <source>
        <dbReference type="Proteomes" id="UP000250043"/>
    </source>
</evidence>
<gene>
    <name evidence="2" type="ORF">OBBRIDRAFT_828360</name>
</gene>
<keyword evidence="1" id="KW-1133">Transmembrane helix</keyword>
<keyword evidence="3" id="KW-1185">Reference proteome</keyword>
<sequence>MYVLQRLLGDHMGDKTPYNPLGGLSTSVILDVTRVQKIKTNFDPQAVENEWKLLDNILGCMSSPESASLAYKEDTSPQRSPPKLEWTSVLLTSAWFCLLLHAILVGLHVGMVVVWSHHYEHGWTVEDPDTFSWWLTVVLQAANVIITSILVFVTQRVALRRSLYKKETLTALHDRNTAWLGLGSAAVNWCSQFQEKTSARWNVTATTIYLLGIFALHITTPALFSVGPFDFPNIGPMDVNVTFGRPNYPNTSSSYDFVPPYLMANVIPSETLTILPPMSQISGWNTPGLSSNIIYDILNTNSIYATPIHQYTHVNSSAFLGRCGWISQLEQIGHGISQDGDFWQINTTFGQISVPNLYPNVLKAVVAETDRRVPNDISAHYANLILYTPLSVSSSSGQPAQSVELSPPMMGDTLFACNISITSNEVRVSTFDGTLNSWDVPTSMDGQAEWQDPFYFLNETQDRLSALAYEMFLNNTTPGIPLSSTLQGPCSIRTSPCQYLTVIDELREAGISLTPGSIADNMTVPLNTIEYALGELAATVYWFLGRIADSEQAGYAYQSLRGSVTLEVDFFDNDGFRVNLNDIPATKQLKRSQLFAGFATSILLFVLALSLSFNLSRDRGAADSLDSSGVLHLTWLLGYTRPDLAGTLVADVQNPTTLALRRAGNTNNYVLRATVTQETQHPSTQT</sequence>
<keyword evidence="1" id="KW-0812">Transmembrane</keyword>
<dbReference type="Proteomes" id="UP000250043">
    <property type="component" value="Unassembled WGS sequence"/>
</dbReference>
<name>A0A8E2DGW3_9APHY</name>
<reference evidence="2 3" key="1">
    <citation type="submission" date="2016-07" db="EMBL/GenBank/DDBJ databases">
        <title>Draft genome of the white-rot fungus Obba rivulosa 3A-2.</title>
        <authorList>
            <consortium name="DOE Joint Genome Institute"/>
            <person name="Miettinen O."/>
            <person name="Riley R."/>
            <person name="Acob R."/>
            <person name="Barry K."/>
            <person name="Cullen D."/>
            <person name="De Vries R."/>
            <person name="Hainaut M."/>
            <person name="Hatakka A."/>
            <person name="Henrissat B."/>
            <person name="Hilden K."/>
            <person name="Kuo R."/>
            <person name="Labutti K."/>
            <person name="Lipzen A."/>
            <person name="Makela M.R."/>
            <person name="Sandor L."/>
            <person name="Spatafora J.W."/>
            <person name="Grigoriev I.V."/>
            <person name="Hibbett D.S."/>
        </authorList>
    </citation>
    <scope>NUCLEOTIDE SEQUENCE [LARGE SCALE GENOMIC DNA]</scope>
    <source>
        <strain evidence="2 3">3A-2</strain>
    </source>
</reference>
<protein>
    <submittedName>
        <fullName evidence="2">Uncharacterized protein</fullName>
    </submittedName>
</protein>
<evidence type="ECO:0000256" key="1">
    <source>
        <dbReference type="SAM" id="Phobius"/>
    </source>
</evidence>
<dbReference type="OrthoDB" id="2804453at2759"/>
<keyword evidence="1" id="KW-0472">Membrane</keyword>
<feature type="transmembrane region" description="Helical" evidence="1">
    <location>
        <begin position="89"/>
        <end position="111"/>
    </location>
</feature>
<accession>A0A8E2DGW3</accession>
<feature type="transmembrane region" description="Helical" evidence="1">
    <location>
        <begin position="131"/>
        <end position="153"/>
    </location>
</feature>
<dbReference type="EMBL" id="KV722532">
    <property type="protein sequence ID" value="OCH86351.1"/>
    <property type="molecule type" value="Genomic_DNA"/>
</dbReference>